<dbReference type="Proteomes" id="UP000019462">
    <property type="component" value="Unassembled WGS sequence"/>
</dbReference>
<reference evidence="2 3" key="1">
    <citation type="journal article" date="2014" name="Genome Announc.">
        <title>Genome sequence of the basidiomycetous fungus Pseudozyma aphidis DSM70725, an efficient producer of biosurfactant mannosylerythritol lipids.</title>
        <authorList>
            <person name="Lorenz S."/>
            <person name="Guenther M."/>
            <person name="Grumaz C."/>
            <person name="Rupp S."/>
            <person name="Zibek S."/>
            <person name="Sohn K."/>
        </authorList>
    </citation>
    <scope>NUCLEOTIDE SEQUENCE [LARGE SCALE GENOMIC DNA]</scope>
    <source>
        <strain evidence="3">ATCC 32657 / CBS 517.83 / DSM 70725 / JCM 10318 / NBRC 10182 / NRRL Y-7954 / St-0401</strain>
    </source>
</reference>
<accession>W3VT08</accession>
<dbReference type="EMBL" id="AWNI01000008">
    <property type="protein sequence ID" value="ETS63946.1"/>
    <property type="molecule type" value="Genomic_DNA"/>
</dbReference>
<evidence type="ECO:0000313" key="2">
    <source>
        <dbReference type="EMBL" id="ETS63946.1"/>
    </source>
</evidence>
<protein>
    <recommendedName>
        <fullName evidence="1">Enoyl reductase (ER) domain-containing protein</fullName>
    </recommendedName>
</protein>
<dbReference type="InterPro" id="IPR013149">
    <property type="entry name" value="ADH-like_C"/>
</dbReference>
<gene>
    <name evidence="2" type="ORF">PaG_02277</name>
</gene>
<sequence length="356" mass="37378">MSLPSSHKAAVVPEAGAQHQVVDRSLAPIGDDEVAVKVIATSINPVDWKMRDYRVFLSEYPAVLGSDAAGEVVSAGKSVTNVAVGDRVFFQGIIGNYDSSTFQQYVKIPAALLAKTPKKVSDEQAATFWVAGMVVATGFYHKSGMSLSPPWNADGASVCKGKTAVILGGSSSVGQYAIQFAKLSGFDHIVTSCSASHFDHLKSLGATTVLDRSQATTAEAFVKAIPSDSSVDFVYDTISSPSTQLLGVQILQALKGGKVLVVMPADEKAVKQSEEKDLPDTSVVAILGIGSHPEYRYISEPLAAHLGGENGYVAKGDVTLNRPMVVEGGLNAVEKALKANKDGVSGVKVIIRPNEA</sequence>
<dbReference type="AlphaFoldDB" id="W3VT08"/>
<dbReference type="InterPro" id="IPR020843">
    <property type="entry name" value="ER"/>
</dbReference>
<dbReference type="InterPro" id="IPR047122">
    <property type="entry name" value="Trans-enoyl_RdTase-like"/>
</dbReference>
<comment type="caution">
    <text evidence="2">The sequence shown here is derived from an EMBL/GenBank/DDBJ whole genome shotgun (WGS) entry which is preliminary data.</text>
</comment>
<dbReference type="Gene3D" id="3.90.180.10">
    <property type="entry name" value="Medium-chain alcohol dehydrogenases, catalytic domain"/>
    <property type="match status" value="1"/>
</dbReference>
<dbReference type="PANTHER" id="PTHR45348">
    <property type="entry name" value="HYPOTHETICAL OXIDOREDUCTASE (EUROFUNG)"/>
    <property type="match status" value="1"/>
</dbReference>
<evidence type="ECO:0000313" key="3">
    <source>
        <dbReference type="Proteomes" id="UP000019462"/>
    </source>
</evidence>
<dbReference type="SMART" id="SM00829">
    <property type="entry name" value="PKS_ER"/>
    <property type="match status" value="1"/>
</dbReference>
<dbReference type="CDD" id="cd08249">
    <property type="entry name" value="enoyl_reductase_like"/>
    <property type="match status" value="1"/>
</dbReference>
<dbReference type="Pfam" id="PF00107">
    <property type="entry name" value="ADH_zinc_N"/>
    <property type="match status" value="1"/>
</dbReference>
<dbReference type="InterPro" id="IPR013154">
    <property type="entry name" value="ADH-like_N"/>
</dbReference>
<dbReference type="InterPro" id="IPR036291">
    <property type="entry name" value="NAD(P)-bd_dom_sf"/>
</dbReference>
<dbReference type="SUPFAM" id="SSF50129">
    <property type="entry name" value="GroES-like"/>
    <property type="match status" value="1"/>
</dbReference>
<dbReference type="InterPro" id="IPR011032">
    <property type="entry name" value="GroES-like_sf"/>
</dbReference>
<feature type="domain" description="Enoyl reductase (ER)" evidence="1">
    <location>
        <begin position="16"/>
        <end position="261"/>
    </location>
</feature>
<dbReference type="SUPFAM" id="SSF51735">
    <property type="entry name" value="NAD(P)-binding Rossmann-fold domains"/>
    <property type="match status" value="1"/>
</dbReference>
<dbReference type="GO" id="GO:0016651">
    <property type="term" value="F:oxidoreductase activity, acting on NAD(P)H"/>
    <property type="evidence" value="ECO:0007669"/>
    <property type="project" value="InterPro"/>
</dbReference>
<dbReference type="OrthoDB" id="3233595at2759"/>
<keyword evidence="3" id="KW-1185">Reference proteome</keyword>
<evidence type="ECO:0000259" key="1">
    <source>
        <dbReference type="SMART" id="SM00829"/>
    </source>
</evidence>
<name>W3VT08_MOEAP</name>
<dbReference type="PANTHER" id="PTHR45348:SF2">
    <property type="entry name" value="ZINC-TYPE ALCOHOL DEHYDROGENASE-LIKE PROTEIN C2E1P3.01"/>
    <property type="match status" value="1"/>
</dbReference>
<dbReference type="HOGENOM" id="CLU_026673_16_5_1"/>
<organism evidence="2 3">
    <name type="scientific">Moesziomyces aphidis</name>
    <name type="common">Pseudozyma aphidis</name>
    <dbReference type="NCBI Taxonomy" id="84754"/>
    <lineage>
        <taxon>Eukaryota</taxon>
        <taxon>Fungi</taxon>
        <taxon>Dikarya</taxon>
        <taxon>Basidiomycota</taxon>
        <taxon>Ustilaginomycotina</taxon>
        <taxon>Ustilaginomycetes</taxon>
        <taxon>Ustilaginales</taxon>
        <taxon>Ustilaginaceae</taxon>
        <taxon>Moesziomyces</taxon>
    </lineage>
</organism>
<dbReference type="Gene3D" id="3.40.50.720">
    <property type="entry name" value="NAD(P)-binding Rossmann-like Domain"/>
    <property type="match status" value="1"/>
</dbReference>
<dbReference type="Pfam" id="PF08240">
    <property type="entry name" value="ADH_N"/>
    <property type="match status" value="1"/>
</dbReference>
<proteinExistence type="predicted"/>